<sequence>MKSHCRSYGEDYKLATQGVKESFNLNLLSAFCSLLLYKNVADVTDDLFIAEVTILFGKVKNDDLPYIKALFVKELQMDLRETDVDARVLSYFQRYAEIALEHGLDEVFFWR</sequence>
<dbReference type="EMBL" id="JAACNO010000412">
    <property type="protein sequence ID" value="KAF4147642.1"/>
    <property type="molecule type" value="Genomic_DNA"/>
</dbReference>
<name>A0A8S9V8B4_PHYIN</name>
<gene>
    <name evidence="1" type="ORF">GN958_ATG02997</name>
</gene>
<organism evidence="1 2">
    <name type="scientific">Phytophthora infestans</name>
    <name type="common">Potato late blight agent</name>
    <name type="synonym">Botrytis infestans</name>
    <dbReference type="NCBI Taxonomy" id="4787"/>
    <lineage>
        <taxon>Eukaryota</taxon>
        <taxon>Sar</taxon>
        <taxon>Stramenopiles</taxon>
        <taxon>Oomycota</taxon>
        <taxon>Peronosporomycetes</taxon>
        <taxon>Peronosporales</taxon>
        <taxon>Peronosporaceae</taxon>
        <taxon>Phytophthora</taxon>
    </lineage>
</organism>
<reference evidence="1" key="1">
    <citation type="submission" date="2020-03" db="EMBL/GenBank/DDBJ databases">
        <title>Hybrid Assembly of Korean Phytophthora infestans isolates.</title>
        <authorList>
            <person name="Prokchorchik M."/>
            <person name="Lee Y."/>
            <person name="Seo J."/>
            <person name="Cho J.-H."/>
            <person name="Park Y.-E."/>
            <person name="Jang D.-C."/>
            <person name="Im J.-S."/>
            <person name="Choi J.-G."/>
            <person name="Park H.-J."/>
            <person name="Lee G.-B."/>
            <person name="Lee Y.-G."/>
            <person name="Hong S.-Y."/>
            <person name="Cho K."/>
            <person name="Sohn K.H."/>
        </authorList>
    </citation>
    <scope>NUCLEOTIDE SEQUENCE</scope>
    <source>
        <strain evidence="1">KR_2_A2</strain>
    </source>
</reference>
<accession>A0A8S9V8B4</accession>
<dbReference type="Proteomes" id="UP000704712">
    <property type="component" value="Unassembled WGS sequence"/>
</dbReference>
<protein>
    <submittedName>
        <fullName evidence="1">Uncharacterized protein</fullName>
    </submittedName>
</protein>
<proteinExistence type="predicted"/>
<evidence type="ECO:0000313" key="1">
    <source>
        <dbReference type="EMBL" id="KAF4147642.1"/>
    </source>
</evidence>
<comment type="caution">
    <text evidence="1">The sequence shown here is derived from an EMBL/GenBank/DDBJ whole genome shotgun (WGS) entry which is preliminary data.</text>
</comment>
<evidence type="ECO:0000313" key="2">
    <source>
        <dbReference type="Proteomes" id="UP000704712"/>
    </source>
</evidence>
<dbReference type="AlphaFoldDB" id="A0A8S9V8B4"/>